<reference evidence="1 2" key="1">
    <citation type="journal article" date="2023" name="Science">
        <title>Complex scaffold remodeling in plant triterpene biosynthesis.</title>
        <authorList>
            <person name="De La Pena R."/>
            <person name="Hodgson H."/>
            <person name="Liu J.C."/>
            <person name="Stephenson M.J."/>
            <person name="Martin A.C."/>
            <person name="Owen C."/>
            <person name="Harkess A."/>
            <person name="Leebens-Mack J."/>
            <person name="Jimenez L.E."/>
            <person name="Osbourn A."/>
            <person name="Sattely E.S."/>
        </authorList>
    </citation>
    <scope>NUCLEOTIDE SEQUENCE [LARGE SCALE GENOMIC DNA]</scope>
    <source>
        <strain evidence="2">cv. JPN11</strain>
        <tissue evidence="1">Leaf</tissue>
    </source>
</reference>
<evidence type="ECO:0000313" key="1">
    <source>
        <dbReference type="EMBL" id="KAJ4716827.1"/>
    </source>
</evidence>
<sequence>MGGYDSGSASKDGRDEDDEEEYEEVNGGNQLLGFMFGNVDNAGDLDVDYLDEDAKEHLAALADKLGPSLTGIDLSVTSPQPPADSVEQDYDEKAEDAVDYEDIDEQYEGPEIHAASEEDHLLPKKEYFSAEVSLAALKPLTSPFDDENYDEDEELEKEHELVDKETEVTTTSLSGEQGECVIAVSEGEKSPEDDLKVGSSCAEEDTAAELEEHDEELEDLLKEPMDRQASTPLPVLCVQDGKAILRFSEIFGIHEPLKKGKKRDQRYSTPKDKFNAMDISNLVEEDEEIYLKSSVQGFPLTKQAHMFQHDISLLNDDGSELAKFSVVQDAAPMSDQCDEQRKDSCICAEPMKEDLTLNLSMSWKSMSSPRFFPLDQDDWEENILWDNSPAVSDNSGESCESPGHDLGSALRGGVELDTRKSNIHSELSTNADEKDCMVNVQNSPVVSDSFGSKVSSDNADDTFTKSRYHPQLLRLESQLDLDKHNLADGTTENVSVELSQSDAVKRFSKLTLQNSDLMNESWLHDIIWEPSEAVRKPQLILDLQDEQMLFEILDNKDNELHLLHAGAMIITRSVKPSSGDNTELQSHKYQSDWKFNIANDKFYMNGKNSQQLQSNSNKRTAHGIRVHHSAPALKLQTMKLKLSNKDVANFHRPKALWYPHDNEVAVKQQGKLPTQGPMKIIVKSLGGKGSKLHVDAEETVSSVKAKASKKLDFKPVETVKLFYLGKELEDHKSLVEQNVRPNSLIHLIRTKIHLLPRAQKLPGENKSLRPPGAFKKKSDLSVKDGHVFLMEYCEERPLLLSNAGMGANLCTYYQKSTPGDQAGTMLGNGNNILGNVLTLEPGDKSRFLGDIKAGCSQSSLETNMYRAPVFPHKVASTDFLLVRSAKGKISIRRIDKIAVVGQQEPLMEVMSPGSKNLQAYSINRLLVYVYREFSAAAKRGLLPCIGVDELSVQFPNLSEAIIRKKMKDCAFLRRDGKGKQVWSMKRTFHIPSEGDLRKMVSPEHVCSYESMQAGLYRLKHLGITQLTLPASISSAMSQLPDEAIALAAASHIERELQITPWNLSSNFVACTNQDRENIERLEITGVGDPSGRGLGFSYVRAVPKAPMSSAMVKKKAAAGRGGTTVTGTDADLRRLSMEAAREVLLKFNVPEEMIAKQTRWHRIAMIRKLSSEQATSGVQVDPTTISKYARGQRMSFLQLQQQTRGKCQEIWDKQVQSLSAVDDDENGSDSEANSDLDSFAGDLENLLDAEEFEDGEENNYETKHDKVEGVKGLKMRRRPYQVQAEEEIEDEAAEAAELCRLLMDDEEAEQKKKKKKTKTPVEGGFALAKSISAIEVVERVKKPNKTAKHIVSTVQLNGSHAVNENIRDPKEEESLITKRNMPGKLKAPKNSISPVGQLKKLKILGDNVKMFKEKKSSRESFVCGACGQFGHMRTNKNCPKYGTDPETQLETADSEKALGKSNSLDPSSQSQQKSLKKKKLISKSATKIAVIEASEDEKSSFKTKVLPVKFKCGSTDKISDKLAAPAQSSDQPVSSDVETVTKSVAKVNKIIISNKLRPEEMQVESHKPSIVIRPPADTDRGQAESHKPSIIIRPPASTDREQVEAHKPSIIIRPPTSVDREQAESHRPSIVIRPPIDKDRELPQKKIVIKRPREIVDLDRISQDGSPHFEYRKTKKIVELSSFEKREKKISTLTNESAKKKAREERKLWEEEEKRRNSERMKEERARRLYEEEMRALEEQERFAELRRYEESIRKEREEEQLQKAKKKKKKKKKPEIGDDYLVDHRARRNDRRMPERDRSAKRKPVADLGRHSADYGPPTKRRRAGEVGLSNVLERIVETLRENTEVSFLFLKPVPKKEAPDYLDIIKRPMDLSTIRDKVRRMEYKDREDFRHDVWQIAYNAHMYNDGRNPGIPPLADQLLELCDYLLDEYHQSLAEAEAGIRNQST</sequence>
<keyword evidence="2" id="KW-1185">Reference proteome</keyword>
<comment type="caution">
    <text evidence="1">The sequence shown here is derived from an EMBL/GenBank/DDBJ whole genome shotgun (WGS) entry which is preliminary data.</text>
</comment>
<evidence type="ECO:0000313" key="2">
    <source>
        <dbReference type="Proteomes" id="UP001164539"/>
    </source>
</evidence>
<proteinExistence type="predicted"/>
<dbReference type="Proteomes" id="UP001164539">
    <property type="component" value="Chromosome 6"/>
</dbReference>
<gene>
    <name evidence="1" type="ORF">OWV82_011792</name>
</gene>
<accession>A0ACC1XZE9</accession>
<name>A0ACC1XZE9_MELAZ</name>
<protein>
    <submittedName>
        <fullName evidence="1">Transcription initiation factor TFIID subunit 1-like</fullName>
    </submittedName>
</protein>
<dbReference type="EMBL" id="CM051399">
    <property type="protein sequence ID" value="KAJ4716827.1"/>
    <property type="molecule type" value="Genomic_DNA"/>
</dbReference>
<organism evidence="1 2">
    <name type="scientific">Melia azedarach</name>
    <name type="common">Chinaberry tree</name>
    <dbReference type="NCBI Taxonomy" id="155640"/>
    <lineage>
        <taxon>Eukaryota</taxon>
        <taxon>Viridiplantae</taxon>
        <taxon>Streptophyta</taxon>
        <taxon>Embryophyta</taxon>
        <taxon>Tracheophyta</taxon>
        <taxon>Spermatophyta</taxon>
        <taxon>Magnoliopsida</taxon>
        <taxon>eudicotyledons</taxon>
        <taxon>Gunneridae</taxon>
        <taxon>Pentapetalae</taxon>
        <taxon>rosids</taxon>
        <taxon>malvids</taxon>
        <taxon>Sapindales</taxon>
        <taxon>Meliaceae</taxon>
        <taxon>Melia</taxon>
    </lineage>
</organism>